<evidence type="ECO:0000313" key="2">
    <source>
        <dbReference type="Proteomes" id="UP000218702"/>
    </source>
</evidence>
<dbReference type="PROSITE" id="PS51257">
    <property type="entry name" value="PROKAR_LIPOPROTEIN"/>
    <property type="match status" value="1"/>
</dbReference>
<name>A0A1Z4V469_9CYAN</name>
<dbReference type="EMBL" id="AP018316">
    <property type="protein sequence ID" value="BAZ86085.1"/>
    <property type="molecule type" value="Genomic_DNA"/>
</dbReference>
<dbReference type="KEGG" id="dcm:NIES806_22920"/>
<gene>
    <name evidence="1" type="ORF">NIES806_22920</name>
</gene>
<sequence length="62" mass="6049">MASSNRQSSSSQAQTASQNIASACVTGALSGLIISPVTPLAGCLTGAVVQAGIELVRSSTAK</sequence>
<accession>A0A1Z4V469</accession>
<reference evidence="1 2" key="1">
    <citation type="submission" date="2017-06" db="EMBL/GenBank/DDBJ databases">
        <title>Genome sequencing of cyanobaciteial culture collection at National Institute for Environmental Studies (NIES).</title>
        <authorList>
            <person name="Hirose Y."/>
            <person name="Shimura Y."/>
            <person name="Fujisawa T."/>
            <person name="Nakamura Y."/>
            <person name="Kawachi M."/>
        </authorList>
    </citation>
    <scope>NUCLEOTIDE SEQUENCE [LARGE SCALE GENOMIC DNA]</scope>
    <source>
        <strain evidence="1 2">NIES-806</strain>
    </source>
</reference>
<keyword evidence="2" id="KW-1185">Reference proteome</keyword>
<protein>
    <submittedName>
        <fullName evidence="1">Uncharacterized protein</fullName>
    </submittedName>
</protein>
<proteinExistence type="predicted"/>
<evidence type="ECO:0000313" key="1">
    <source>
        <dbReference type="EMBL" id="BAZ86085.1"/>
    </source>
</evidence>
<dbReference type="AlphaFoldDB" id="A0A1Z4V469"/>
<organism evidence="1 2">
    <name type="scientific">Dolichospermum compactum NIES-806</name>
    <dbReference type="NCBI Taxonomy" id="1973481"/>
    <lineage>
        <taxon>Bacteria</taxon>
        <taxon>Bacillati</taxon>
        <taxon>Cyanobacteriota</taxon>
        <taxon>Cyanophyceae</taxon>
        <taxon>Nostocales</taxon>
        <taxon>Aphanizomenonaceae</taxon>
        <taxon>Dolichospermum</taxon>
        <taxon>Dolichospermum compactum</taxon>
    </lineage>
</organism>
<dbReference type="Proteomes" id="UP000218702">
    <property type="component" value="Chromosome"/>
</dbReference>